<dbReference type="CDD" id="cd04081">
    <property type="entry name" value="CBM35_galactosidase-like"/>
    <property type="match status" value="1"/>
</dbReference>
<feature type="chain" id="PRO_5016404473" description="Alpha-galactosidase" evidence="8">
    <location>
        <begin position="26"/>
        <end position="555"/>
    </location>
</feature>
<keyword evidence="4 8" id="KW-0732">Signal</keyword>
<dbReference type="InterPro" id="IPR013785">
    <property type="entry name" value="Aldolase_TIM"/>
</dbReference>
<dbReference type="InterPro" id="IPR041233">
    <property type="entry name" value="Melibiase_C"/>
</dbReference>
<evidence type="ECO:0000256" key="4">
    <source>
        <dbReference type="ARBA" id="ARBA00022729"/>
    </source>
</evidence>
<evidence type="ECO:0000256" key="5">
    <source>
        <dbReference type="ARBA" id="ARBA00022801"/>
    </source>
</evidence>
<sequence length="555" mass="59274">MRTSVVSLAAVLTAPVLLWSAPALAQRNDSVGALPQMGWNSYNAYGCAPNETKVRANLNALKSNDLISLGYSLFQVDCGWQASFRNASNGAISIVTDRFPNGFQKLANDVRAAGMSWGMYTDEGELSCDTDPSRGAIGSLGHEAADAAFFKSLGTVTVKVDNCFVDGRNNAPKTPSSDFVTRYSVMSRALTAQGIGGMEVCQWGVPYSSSSGLQGPAQWTANLSTSFRLSDDISNDWVSVVRISNQAMNIVNKGLSGPRSYADADLLEIGNNVLTFEEQKTHFTLWAALKSPLMISTDLSTASQNTLTILKNTDVIALNQDTRGEPVKLVQRYSNAYDLYQGTLANGDRIVLLIEQGNQVRSYTINFTQFGISTANMYELWSKQRRTSVSSFAGTVLPHGVIALRLSNIVVSGAVAPTLTYYEAEAATLSAGAVAQACAGCSGGKNVGYVGTLTFNNVASKGTTQTVFFDYVNANISYLGTNSTSAIGANVRVNGGSPQEVLFPLSGYNWGEDVWQGFKVDLSGFKPGTSNTLAISGGHYLSRYAPDIDRIGIVA</sequence>
<evidence type="ECO:0000256" key="1">
    <source>
        <dbReference type="ARBA" id="ARBA00001255"/>
    </source>
</evidence>
<dbReference type="STRING" id="1684307.A0A316TZV7"/>
<evidence type="ECO:0000313" key="10">
    <source>
        <dbReference type="EMBL" id="PWN18702.1"/>
    </source>
</evidence>
<dbReference type="EC" id="3.2.1.22" evidence="3 7"/>
<dbReference type="Gene3D" id="2.60.40.1180">
    <property type="entry name" value="Golgi alpha-mannosidase II"/>
    <property type="match status" value="1"/>
</dbReference>
<dbReference type="Pfam" id="PF16499">
    <property type="entry name" value="Melibiase_2"/>
    <property type="match status" value="1"/>
</dbReference>
<dbReference type="Gene3D" id="2.60.120.260">
    <property type="entry name" value="Galactose-binding domain-like"/>
    <property type="match status" value="1"/>
</dbReference>
<dbReference type="Pfam" id="PF17801">
    <property type="entry name" value="Melibiase_C"/>
    <property type="match status" value="1"/>
</dbReference>
<reference evidence="10 11" key="1">
    <citation type="journal article" date="2018" name="Mol. Biol. Evol.">
        <title>Broad Genomic Sampling Reveals a Smut Pathogenic Ancestry of the Fungal Clade Ustilaginomycotina.</title>
        <authorList>
            <person name="Kijpornyongpan T."/>
            <person name="Mondo S.J."/>
            <person name="Barry K."/>
            <person name="Sandor L."/>
            <person name="Lee J."/>
            <person name="Lipzen A."/>
            <person name="Pangilinan J."/>
            <person name="LaButti K."/>
            <person name="Hainaut M."/>
            <person name="Henrissat B."/>
            <person name="Grigoriev I.V."/>
            <person name="Spatafora J.W."/>
            <person name="Aime M.C."/>
        </authorList>
    </citation>
    <scope>NUCLEOTIDE SEQUENCE [LARGE SCALE GENOMIC DNA]</scope>
    <source>
        <strain evidence="10 11">MCA 4718</strain>
    </source>
</reference>
<dbReference type="AlphaFoldDB" id="A0A316TZV7"/>
<keyword evidence="6 7" id="KW-0326">Glycosidase</keyword>
<dbReference type="PANTHER" id="PTHR11452:SF75">
    <property type="entry name" value="ALPHA-GALACTOSIDASE MEL1"/>
    <property type="match status" value="1"/>
</dbReference>
<organism evidence="10 11">
    <name type="scientific">Pseudomicrostroma glucosiphilum</name>
    <dbReference type="NCBI Taxonomy" id="1684307"/>
    <lineage>
        <taxon>Eukaryota</taxon>
        <taxon>Fungi</taxon>
        <taxon>Dikarya</taxon>
        <taxon>Basidiomycota</taxon>
        <taxon>Ustilaginomycotina</taxon>
        <taxon>Exobasidiomycetes</taxon>
        <taxon>Microstromatales</taxon>
        <taxon>Microstromatales incertae sedis</taxon>
        <taxon>Pseudomicrostroma</taxon>
    </lineage>
</organism>
<dbReference type="GO" id="GO:0005975">
    <property type="term" value="P:carbohydrate metabolic process"/>
    <property type="evidence" value="ECO:0007669"/>
    <property type="project" value="InterPro"/>
</dbReference>
<evidence type="ECO:0000256" key="8">
    <source>
        <dbReference type="SAM" id="SignalP"/>
    </source>
</evidence>
<keyword evidence="5 7" id="KW-0378">Hydrolase</keyword>
<dbReference type="PANTHER" id="PTHR11452">
    <property type="entry name" value="ALPHA-GALACTOSIDASE/ALPHA-N-ACETYLGALACTOSAMINIDASE"/>
    <property type="match status" value="1"/>
</dbReference>
<proteinExistence type="inferred from homology"/>
<accession>A0A316TZV7</accession>
<protein>
    <recommendedName>
        <fullName evidence="3 7">Alpha-galactosidase</fullName>
        <ecNumber evidence="3 7">3.2.1.22</ecNumber>
    </recommendedName>
    <alternativeName>
        <fullName evidence="7">Melibiase</fullName>
    </alternativeName>
</protein>
<dbReference type="Gene3D" id="3.20.20.70">
    <property type="entry name" value="Aldolase class I"/>
    <property type="match status" value="1"/>
</dbReference>
<keyword evidence="11" id="KW-1185">Reference proteome</keyword>
<dbReference type="SUPFAM" id="SSF51445">
    <property type="entry name" value="(Trans)glycosidases"/>
    <property type="match status" value="1"/>
</dbReference>
<dbReference type="InterPro" id="IPR002241">
    <property type="entry name" value="Glyco_hydro_27"/>
</dbReference>
<dbReference type="GeneID" id="37014868"/>
<evidence type="ECO:0000256" key="6">
    <source>
        <dbReference type="ARBA" id="ARBA00023295"/>
    </source>
</evidence>
<dbReference type="EMBL" id="KZ819334">
    <property type="protein sequence ID" value="PWN18702.1"/>
    <property type="molecule type" value="Genomic_DNA"/>
</dbReference>
<comment type="similarity">
    <text evidence="2 7">Belongs to the glycosyl hydrolase 27 family.</text>
</comment>
<dbReference type="SUPFAM" id="SSF51011">
    <property type="entry name" value="Glycosyl hydrolase domain"/>
    <property type="match status" value="1"/>
</dbReference>
<evidence type="ECO:0000313" key="11">
    <source>
        <dbReference type="Proteomes" id="UP000245942"/>
    </source>
</evidence>
<evidence type="ECO:0000256" key="2">
    <source>
        <dbReference type="ARBA" id="ARBA00009743"/>
    </source>
</evidence>
<keyword evidence="7" id="KW-1015">Disulfide bond</keyword>
<comment type="catalytic activity">
    <reaction evidence="1 7">
        <text>Hydrolysis of terminal, non-reducing alpha-D-galactose residues in alpha-D-galactosides, including galactose oligosaccharides, galactomannans and galactolipids.</text>
        <dbReference type="EC" id="3.2.1.22"/>
    </reaction>
</comment>
<evidence type="ECO:0000259" key="9">
    <source>
        <dbReference type="Pfam" id="PF17801"/>
    </source>
</evidence>
<dbReference type="RefSeq" id="XP_025345862.1">
    <property type="nucleotide sequence ID" value="XM_025493134.1"/>
</dbReference>
<feature type="signal peptide" evidence="8">
    <location>
        <begin position="1"/>
        <end position="25"/>
    </location>
</feature>
<evidence type="ECO:0000256" key="7">
    <source>
        <dbReference type="RuleBase" id="RU361168"/>
    </source>
</evidence>
<gene>
    <name evidence="10" type="ORF">BCV69DRAFT_284684</name>
</gene>
<dbReference type="InterPro" id="IPR013780">
    <property type="entry name" value="Glyco_hydro_b"/>
</dbReference>
<name>A0A316TZV7_9BASI</name>
<dbReference type="OrthoDB" id="5795902at2759"/>
<dbReference type="GO" id="GO:0004557">
    <property type="term" value="F:alpha-galactosidase activity"/>
    <property type="evidence" value="ECO:0007669"/>
    <property type="project" value="UniProtKB-EC"/>
</dbReference>
<evidence type="ECO:0000256" key="3">
    <source>
        <dbReference type="ARBA" id="ARBA00012755"/>
    </source>
</evidence>
<feature type="domain" description="Alpha galactosidase C-terminal" evidence="9">
    <location>
        <begin position="335"/>
        <end position="406"/>
    </location>
</feature>
<dbReference type="CDD" id="cd14792">
    <property type="entry name" value="GH27"/>
    <property type="match status" value="1"/>
</dbReference>
<dbReference type="PRINTS" id="PR00740">
    <property type="entry name" value="GLHYDRLASE27"/>
</dbReference>
<dbReference type="Proteomes" id="UP000245942">
    <property type="component" value="Unassembled WGS sequence"/>
</dbReference>
<dbReference type="InterPro" id="IPR017853">
    <property type="entry name" value="GH"/>
</dbReference>